<gene>
    <name evidence="1" type="ORF">T10_1116</name>
</gene>
<dbReference type="AlphaFoldDB" id="A0A0V1LWU9"/>
<keyword evidence="2" id="KW-1185">Reference proteome</keyword>
<dbReference type="Proteomes" id="UP000054843">
    <property type="component" value="Unassembled WGS sequence"/>
</dbReference>
<accession>A0A0V1LWU9</accession>
<dbReference type="EMBL" id="JYDO01001748">
    <property type="protein sequence ID" value="KRZ63899.1"/>
    <property type="molecule type" value="Genomic_DNA"/>
</dbReference>
<sequence length="78" mass="8725">APLQKKVADRPVKAEEPRPVRANLASLFGSFVKLMQTVKPIAHGEQRRNMSVNCLFGLEAEGSFILQNVADRHRLRGE</sequence>
<reference evidence="1 2" key="1">
    <citation type="submission" date="2015-01" db="EMBL/GenBank/DDBJ databases">
        <title>Evolution of Trichinella species and genotypes.</title>
        <authorList>
            <person name="Korhonen P.K."/>
            <person name="Edoardo P."/>
            <person name="Giuseppe L.R."/>
            <person name="Gasser R.B."/>
        </authorList>
    </citation>
    <scope>NUCLEOTIDE SEQUENCE [LARGE SCALE GENOMIC DNA]</scope>
    <source>
        <strain evidence="1">ISS1980</strain>
    </source>
</reference>
<comment type="caution">
    <text evidence="1">The sequence shown here is derived from an EMBL/GenBank/DDBJ whole genome shotgun (WGS) entry which is preliminary data.</text>
</comment>
<evidence type="ECO:0000313" key="2">
    <source>
        <dbReference type="Proteomes" id="UP000054843"/>
    </source>
</evidence>
<organism evidence="1 2">
    <name type="scientific">Trichinella papuae</name>
    <dbReference type="NCBI Taxonomy" id="268474"/>
    <lineage>
        <taxon>Eukaryota</taxon>
        <taxon>Metazoa</taxon>
        <taxon>Ecdysozoa</taxon>
        <taxon>Nematoda</taxon>
        <taxon>Enoplea</taxon>
        <taxon>Dorylaimia</taxon>
        <taxon>Trichinellida</taxon>
        <taxon>Trichinellidae</taxon>
        <taxon>Trichinella</taxon>
    </lineage>
</organism>
<name>A0A0V1LWU9_9BILA</name>
<dbReference type="STRING" id="268474.A0A0V1LWU9"/>
<feature type="non-terminal residue" evidence="1">
    <location>
        <position position="1"/>
    </location>
</feature>
<evidence type="ECO:0000313" key="1">
    <source>
        <dbReference type="EMBL" id="KRZ63899.1"/>
    </source>
</evidence>
<protein>
    <submittedName>
        <fullName evidence="1">Uncharacterized protein</fullName>
    </submittedName>
</protein>
<proteinExistence type="predicted"/>